<dbReference type="InterPro" id="IPR058792">
    <property type="entry name" value="Beta-barrel_RND_2"/>
</dbReference>
<evidence type="ECO:0000256" key="1">
    <source>
        <dbReference type="ARBA" id="ARBA00022448"/>
    </source>
</evidence>
<gene>
    <name evidence="4" type="ORF">QM524_25310</name>
</gene>
<proteinExistence type="predicted"/>
<keyword evidence="5" id="KW-1185">Reference proteome</keyword>
<accession>A0ABT6YGM4</accession>
<dbReference type="PANTHER" id="PTHR30097">
    <property type="entry name" value="CATION EFFLUX SYSTEM PROTEIN CUSB"/>
    <property type="match status" value="1"/>
</dbReference>
<evidence type="ECO:0000313" key="5">
    <source>
        <dbReference type="Proteomes" id="UP001236507"/>
    </source>
</evidence>
<organism evidence="4 5">
    <name type="scientific">Flectobacillus roseus</name>
    <dbReference type="NCBI Taxonomy" id="502259"/>
    <lineage>
        <taxon>Bacteria</taxon>
        <taxon>Pseudomonadati</taxon>
        <taxon>Bacteroidota</taxon>
        <taxon>Cytophagia</taxon>
        <taxon>Cytophagales</taxon>
        <taxon>Flectobacillaceae</taxon>
        <taxon>Flectobacillus</taxon>
    </lineage>
</organism>
<dbReference type="PANTHER" id="PTHR30097:SF4">
    <property type="entry name" value="SLR6042 PROTEIN"/>
    <property type="match status" value="1"/>
</dbReference>
<dbReference type="Pfam" id="PF25975">
    <property type="entry name" value="CzcB_C"/>
    <property type="match status" value="1"/>
</dbReference>
<dbReference type="InterPro" id="IPR051909">
    <property type="entry name" value="MFP_Cation_Efflux"/>
</dbReference>
<dbReference type="InterPro" id="IPR058649">
    <property type="entry name" value="CzcB_C"/>
</dbReference>
<dbReference type="Gene3D" id="2.40.30.170">
    <property type="match status" value="1"/>
</dbReference>
<evidence type="ECO:0000259" key="3">
    <source>
        <dbReference type="Pfam" id="PF25975"/>
    </source>
</evidence>
<dbReference type="Pfam" id="PF25954">
    <property type="entry name" value="Beta-barrel_RND_2"/>
    <property type="match status" value="1"/>
</dbReference>
<feature type="domain" description="CusB-like beta-barrel" evidence="2">
    <location>
        <begin position="210"/>
        <end position="282"/>
    </location>
</feature>
<comment type="caution">
    <text evidence="4">The sequence shown here is derived from an EMBL/GenBank/DDBJ whole genome shotgun (WGS) entry which is preliminary data.</text>
</comment>
<evidence type="ECO:0000259" key="2">
    <source>
        <dbReference type="Pfam" id="PF25954"/>
    </source>
</evidence>
<reference evidence="4 5" key="1">
    <citation type="submission" date="2023-05" db="EMBL/GenBank/DDBJ databases">
        <title>Novel species of genus Flectobacillus isolated from stream in China.</title>
        <authorList>
            <person name="Lu H."/>
        </authorList>
    </citation>
    <scope>NUCLEOTIDE SEQUENCE [LARGE SCALE GENOMIC DNA]</scope>
    <source>
        <strain evidence="4 5">KCTC 42575</strain>
    </source>
</reference>
<dbReference type="RefSeq" id="WP_166577885.1">
    <property type="nucleotide sequence ID" value="NZ_JASHIF010000033.1"/>
</dbReference>
<evidence type="ECO:0000313" key="4">
    <source>
        <dbReference type="EMBL" id="MDI9862569.1"/>
    </source>
</evidence>
<name>A0ABT6YGM4_9BACT</name>
<dbReference type="Gene3D" id="2.40.420.20">
    <property type="match status" value="1"/>
</dbReference>
<dbReference type="EMBL" id="JASHIF010000033">
    <property type="protein sequence ID" value="MDI9862569.1"/>
    <property type="molecule type" value="Genomic_DNA"/>
</dbReference>
<sequence length="357" mass="39059">MKRILFIIVSLVSLSLWSCKKETKNTNNNIQSPSVSKDGVTISIPDKQSAAFFKTETVASSLISADLTAPAQVVATVVADKVVLFSNPDLTSDYTELLNHQSAIAQRKAVVLQKQSVIAQKDAIIKQKQIEIERFEDLKAHGSATGKDVSDARTDKLLAESEKSIAQSEKASAEADLIAERSLIIEHSTNLKVAGFDPETLIDSPVGNGWIIADVSENQILKIHKGAKCQIRFTAYPEENHVGIVNGIADVMDNTSHMTKVRILINNKQAKFRSGMFALVSFGISEGNFISVDKNALITVQGKNFVFVKKDNKSFERREVHTGQQIGDRVIIFSGLQNNEQVVNTGAIQLKGLSFGY</sequence>
<keyword evidence="1" id="KW-0813">Transport</keyword>
<feature type="domain" description="CzcB-like C-terminal circularly permuted SH3-like" evidence="3">
    <location>
        <begin position="290"/>
        <end position="351"/>
    </location>
</feature>
<dbReference type="Proteomes" id="UP001236507">
    <property type="component" value="Unassembled WGS sequence"/>
</dbReference>
<protein>
    <submittedName>
        <fullName evidence="4">Efflux RND transporter periplasmic adaptor subunit</fullName>
    </submittedName>
</protein>